<feature type="region of interest" description="Disordered" evidence="1">
    <location>
        <begin position="134"/>
        <end position="173"/>
    </location>
</feature>
<dbReference type="InterPro" id="IPR055066">
    <property type="entry name" value="AASDHPPT_N"/>
</dbReference>
<evidence type="ECO:0000256" key="1">
    <source>
        <dbReference type="SAM" id="MobiDB-lite"/>
    </source>
</evidence>
<evidence type="ECO:0000313" key="3">
    <source>
        <dbReference type="EMBL" id="MEJ8643164.1"/>
    </source>
</evidence>
<dbReference type="Gene3D" id="3.90.470.20">
    <property type="entry name" value="4'-phosphopantetheinyl transferase domain"/>
    <property type="match status" value="1"/>
</dbReference>
<dbReference type="EMBL" id="JBBKAM010000002">
    <property type="protein sequence ID" value="MEJ8643164.1"/>
    <property type="molecule type" value="Genomic_DNA"/>
</dbReference>
<organism evidence="3 4">
    <name type="scientific">Streptomyces caledonius</name>
    <dbReference type="NCBI Taxonomy" id="3134107"/>
    <lineage>
        <taxon>Bacteria</taxon>
        <taxon>Bacillati</taxon>
        <taxon>Actinomycetota</taxon>
        <taxon>Actinomycetes</taxon>
        <taxon>Kitasatosporales</taxon>
        <taxon>Streptomycetaceae</taxon>
        <taxon>Streptomyces</taxon>
    </lineage>
</organism>
<dbReference type="PANTHER" id="PTHR12215:SF15">
    <property type="entry name" value="4'-PHOSPHOPANTETHEINYL TRANSFERASE SUPERFAMILY-RELATED"/>
    <property type="match status" value="1"/>
</dbReference>
<protein>
    <recommendedName>
        <fullName evidence="2">4'-phosphopantetheinyl transferase N-terminal domain-containing protein</fullName>
    </recommendedName>
</protein>
<sequence>MTHAPSRWAASGPERVWQQRVSEYLPEAARHASVLDAAEHARLAAFRTTADRDRYLVAHVAVRRLLGERLGVAPSAVRLTRQPCTECGGPHGRPAVAGATGVHFSLSHAGDLVAVAVAVVPVGVDVEEVPSPQAVAQTAPTALHPGSWPNWPRSPWPPARRRSRAAGRARRRT</sequence>
<evidence type="ECO:0000259" key="2">
    <source>
        <dbReference type="Pfam" id="PF22624"/>
    </source>
</evidence>
<dbReference type="Pfam" id="PF22624">
    <property type="entry name" value="AASDHPPT_N"/>
    <property type="match status" value="1"/>
</dbReference>
<accession>A0ABU8U792</accession>
<dbReference type="InterPro" id="IPR050559">
    <property type="entry name" value="P-Pant_transferase_sf"/>
</dbReference>
<dbReference type="SUPFAM" id="SSF56214">
    <property type="entry name" value="4'-phosphopantetheinyl transferase"/>
    <property type="match status" value="1"/>
</dbReference>
<dbReference type="InterPro" id="IPR037143">
    <property type="entry name" value="4-PPantetheinyl_Trfase_dom_sf"/>
</dbReference>
<evidence type="ECO:0000313" key="4">
    <source>
        <dbReference type="Proteomes" id="UP001382904"/>
    </source>
</evidence>
<comment type="caution">
    <text evidence="3">The sequence shown here is derived from an EMBL/GenBank/DDBJ whole genome shotgun (WGS) entry which is preliminary data.</text>
</comment>
<feature type="domain" description="4'-phosphopantetheinyl transferase N-terminal" evidence="2">
    <location>
        <begin position="30"/>
        <end position="117"/>
    </location>
</feature>
<dbReference type="PANTHER" id="PTHR12215">
    <property type="entry name" value="PHOSPHOPANTETHEINE TRANSFERASE"/>
    <property type="match status" value="1"/>
</dbReference>
<keyword evidence="4" id="KW-1185">Reference proteome</keyword>
<dbReference type="Proteomes" id="UP001382904">
    <property type="component" value="Unassembled WGS sequence"/>
</dbReference>
<feature type="compositionally biased region" description="Basic residues" evidence="1">
    <location>
        <begin position="159"/>
        <end position="173"/>
    </location>
</feature>
<name>A0ABU8U792_9ACTN</name>
<gene>
    <name evidence="3" type="ORF">WKI68_20800</name>
</gene>
<proteinExistence type="predicted"/>
<reference evidence="3 4" key="1">
    <citation type="submission" date="2024-03" db="EMBL/GenBank/DDBJ databases">
        <title>Novel Streptomyces species of biotechnological and ecological value are a feature of Machair soil.</title>
        <authorList>
            <person name="Prole J.R."/>
            <person name="Goodfellow M."/>
            <person name="Allenby N."/>
            <person name="Ward A.C."/>
        </authorList>
    </citation>
    <scope>NUCLEOTIDE SEQUENCE [LARGE SCALE GENOMIC DNA]</scope>
    <source>
        <strain evidence="3 4">MS1.HAVA.3</strain>
    </source>
</reference>